<dbReference type="InterPro" id="IPR008979">
    <property type="entry name" value="Galactose-bd-like_sf"/>
</dbReference>
<dbReference type="Proteomes" id="UP000001822">
    <property type="component" value="Chromosome"/>
</dbReference>
<keyword evidence="4 7" id="KW-0326">Glycosidase</keyword>
<dbReference type="KEGG" id="chu:CHU_2044"/>
<dbReference type="InterPro" id="IPR017868">
    <property type="entry name" value="Filamin/ABP280_repeat-like"/>
</dbReference>
<protein>
    <submittedName>
        <fullName evidence="7">CHU large protein b-xylosidase/a-L-arabinofuranosidase related, CBM6 and CBM9 modules, glycoside hydrolase family 43 protein</fullName>
        <ecNumber evidence="7">3.2.1.-</ecNumber>
    </submittedName>
</protein>
<dbReference type="SUPFAM" id="SSF49899">
    <property type="entry name" value="Concanavalin A-like lectins/glucanases"/>
    <property type="match status" value="1"/>
</dbReference>
<dbReference type="InterPro" id="IPR023296">
    <property type="entry name" value="Glyco_hydro_beta-prop_sf"/>
</dbReference>
<dbReference type="Gene3D" id="2.60.40.1190">
    <property type="match status" value="1"/>
</dbReference>
<accession>A0A6N4SSK4</accession>
<reference evidence="7 8" key="1">
    <citation type="journal article" date="2007" name="Appl. Environ. Microbiol.">
        <title>Genome sequence of the cellulolytic gliding bacterium Cytophaga hutchinsonii.</title>
        <authorList>
            <person name="Xie G."/>
            <person name="Bruce D.C."/>
            <person name="Challacombe J.F."/>
            <person name="Chertkov O."/>
            <person name="Detter J.C."/>
            <person name="Gilna P."/>
            <person name="Han C.S."/>
            <person name="Lucas S."/>
            <person name="Misra M."/>
            <person name="Myers G.L."/>
            <person name="Richardson P."/>
            <person name="Tapia R."/>
            <person name="Thayer N."/>
            <person name="Thompson L.S."/>
            <person name="Brettin T.S."/>
            <person name="Henrissat B."/>
            <person name="Wilson D.B."/>
            <person name="McBride M.J."/>
        </authorList>
    </citation>
    <scope>NUCLEOTIDE SEQUENCE [LARGE SCALE GENOMIC DNA]</scope>
    <source>
        <strain evidence="8">ATCC 33406 / DSM 1761 / CIP 103989 / NBRC 15051 / NCIMB 9469 / D465</strain>
    </source>
</reference>
<name>A0A6N4SSK4_CYTH3</name>
<evidence type="ECO:0000313" key="7">
    <source>
        <dbReference type="EMBL" id="ABG59307.1"/>
    </source>
</evidence>
<dbReference type="GO" id="GO:0004553">
    <property type="term" value="F:hydrolase activity, hydrolyzing O-glycosyl compounds"/>
    <property type="evidence" value="ECO:0007669"/>
    <property type="project" value="InterPro"/>
</dbReference>
<dbReference type="PANTHER" id="PTHR42812">
    <property type="entry name" value="BETA-XYLOSIDASE"/>
    <property type="match status" value="1"/>
</dbReference>
<dbReference type="Pfam" id="PF04616">
    <property type="entry name" value="Glyco_hydro_43"/>
    <property type="match status" value="1"/>
</dbReference>
<dbReference type="InterPro" id="IPR006710">
    <property type="entry name" value="Glyco_hydro_43"/>
</dbReference>
<dbReference type="SUPFAM" id="SSF49299">
    <property type="entry name" value="PKD domain"/>
    <property type="match status" value="1"/>
</dbReference>
<sequence>MGNFLRSSISQQNFKSLIDVFIKARVLLCLSILLFYGNNVIAQLSNQPGTNGIQTYVNPILPGDHPDQTLMRVGANFYSTGSNFHFTPYLPILHSTDLMHWEVIARVIPPTSSIPNNDTPSGGTWQGALAQFNNKFWVYFSNNAGGGQYFCNATNMAGPWSAPVKVNTNTGVYGYDNSIFVDDDGTPYMLLKNGQDLNGLQKLGMDGQPSGQALNMNWINANGHPYSWAEGPVMCKRNGRYYMFVAGNVTGGQYVLSSAKLSNVESDWTRHGNFWQTSTGSGGFTGPNHVTQPIKLDDGTWWCLSHAYDNGGWEGQGRQSHLHQVIWDGNGVPKGVPVSVNPVQGPNLPSSNIDYEFIRSDYFESTTLSLNWHFLSKVYANASKYSLSERPGYMRLKPGSGYTHLLQKDKGKYYSLTTKVDLNATANGQQAGIRMTSGNDDVTFTLYTGYNNGKKIGMAFQGVTTEVNNAIGTTVWLRVERALHILTCYYSADGLVWTQLGTKDVSNMDKSQTDYNKWVGTSVGLYASAASADFDQFSYRYGFVPVRVEGRNNWYGVTFATRTPGRVVTNSTSGDWLMLAGVDLGSGSRVTTGIEINASSANSNGSLEVWLDNIGGTGTKVSTITIPNTGGNDVWTNVTGSFNSSGQHDVYLRWVGGANSFSVNTIRFLSGAAVPVPVVTLTAPVNNTVYTEGDNITINATATITSGSISKVEFYNGTTLLGTDASSPYSYTITAAAAGTYPVTAKATSAANAVTTSTAINIQVAKPIYQTGSAPTIDGTVDGLWSNFPSTGITKNNTGTISSGTDLSGNWKAMWDASNLYVLVQVTDDVKRNDGGTDVYNDDGVEVYIDLGNTKATTYGTNDQQYTFRWNDVTAAYEINGHPVTGITKGISNTATGYIVEVSIPWSTIGGTASLNSFQGFEVMINDDDDGGAREGKLAWVASTDDTWSNPALMGTVVLKGLNCTVPAAAITASTATTFCSGGSVVLNAGTGTGYSYVWKNGTATIAGATNSGYTATASGSYTVTVTNPGGCSATSAGTTVTVNALPVLTQYAQVDGGTWNQVSGATVCAGSSVVLGPQPTVNTGWSWTGPNGYSASTREITLTGVTPTQGGIYTASYTDGNTCKSTSVFTLTVTALPAAAITTSTPTTFCAGGSTTLTASSGASYKWLNGTVAITGATAQTYTATAAGSYTVEVTNAGNCKATSAAAVVTVTALPTATITATGSTTIPQGGSVVLQANAGSALTYKWFNGTVAITGATAQTYTATAAGSYTVEVTNAGNCKATSAAATVSVVANQPSVITITSPAPNAAVTGAIDISVNITDADGNITLVEFLAGDDVIGTAAAAPYTYTWDTPTAGSHTITVRVTDSNGGVTTSAPVTVTSESITTGVQALNTLNAAVYPNPSNGIVFIDTDADLSDASFTLIDVLGKEGTVSSTATGNGAMIDVSSLAGGTYVLIIKQDHSILRKKITVIK</sequence>
<dbReference type="Gene3D" id="2.115.10.20">
    <property type="entry name" value="Glycosyl hydrolase domain, family 43"/>
    <property type="match status" value="1"/>
</dbReference>
<dbReference type="SUPFAM" id="SSF75005">
    <property type="entry name" value="Arabinanase/levansucrase/invertase"/>
    <property type="match status" value="1"/>
</dbReference>
<dbReference type="CDD" id="cd04084">
    <property type="entry name" value="CBM6_xylanase-like"/>
    <property type="match status" value="1"/>
</dbReference>
<dbReference type="SUPFAM" id="SSF49785">
    <property type="entry name" value="Galactose-binding domain-like"/>
    <property type="match status" value="1"/>
</dbReference>
<keyword evidence="3 7" id="KW-0378">Hydrolase</keyword>
<dbReference type="EC" id="3.2.1.-" evidence="7"/>
<feature type="domain" description="CBM6" evidence="6">
    <location>
        <begin position="544"/>
        <end position="669"/>
    </location>
</feature>
<proteinExistence type="inferred from homology"/>
<evidence type="ECO:0000256" key="1">
    <source>
        <dbReference type="ARBA" id="ARBA00009865"/>
    </source>
</evidence>
<dbReference type="RefSeq" id="WP_011585424.1">
    <property type="nucleotide sequence ID" value="NC_008255.1"/>
</dbReference>
<dbReference type="Pfam" id="PF17957">
    <property type="entry name" value="Big_7"/>
    <property type="match status" value="2"/>
</dbReference>
<dbReference type="PANTHER" id="PTHR42812:SF12">
    <property type="entry name" value="BETA-XYLOSIDASE-RELATED"/>
    <property type="match status" value="1"/>
</dbReference>
<dbReference type="PROSITE" id="PS51175">
    <property type="entry name" value="CBM6"/>
    <property type="match status" value="1"/>
</dbReference>
<gene>
    <name evidence="7" type="ordered locus">CHU_2044</name>
</gene>
<dbReference type="InterPro" id="IPR022409">
    <property type="entry name" value="PKD/Chitinase_dom"/>
</dbReference>
<dbReference type="InterPro" id="IPR006584">
    <property type="entry name" value="Cellulose-bd_IV"/>
</dbReference>
<comment type="similarity">
    <text evidence="1">Belongs to the glycosyl hydrolase 43 family.</text>
</comment>
<evidence type="ECO:0000259" key="6">
    <source>
        <dbReference type="PROSITE" id="PS51175"/>
    </source>
</evidence>
<dbReference type="InterPro" id="IPR000601">
    <property type="entry name" value="PKD_dom"/>
</dbReference>
<evidence type="ECO:0000256" key="3">
    <source>
        <dbReference type="ARBA" id="ARBA00022801"/>
    </source>
</evidence>
<dbReference type="SMART" id="SM00606">
    <property type="entry name" value="CBD_IV"/>
    <property type="match status" value="1"/>
</dbReference>
<dbReference type="InterPro" id="IPR035986">
    <property type="entry name" value="PKD_dom_sf"/>
</dbReference>
<evidence type="ECO:0000256" key="4">
    <source>
        <dbReference type="ARBA" id="ARBA00023295"/>
    </source>
</evidence>
<keyword evidence="2" id="KW-0732">Signal</keyword>
<dbReference type="Gene3D" id="2.60.120.200">
    <property type="match status" value="1"/>
</dbReference>
<dbReference type="PROSITE" id="PS50093">
    <property type="entry name" value="PKD"/>
    <property type="match status" value="1"/>
</dbReference>
<dbReference type="InterPro" id="IPR013783">
    <property type="entry name" value="Ig-like_fold"/>
</dbReference>
<dbReference type="InterPro" id="IPR010502">
    <property type="entry name" value="Carb-bd_dom_fam9"/>
</dbReference>
<dbReference type="Gene3D" id="2.60.120.260">
    <property type="entry name" value="Galactose-binding domain-like"/>
    <property type="match status" value="1"/>
</dbReference>
<dbReference type="InterPro" id="IPR013320">
    <property type="entry name" value="ConA-like_dom_sf"/>
</dbReference>
<dbReference type="InterPro" id="IPR051795">
    <property type="entry name" value="Glycosyl_Hydrlase_43"/>
</dbReference>
<dbReference type="NCBIfam" id="TIGR04183">
    <property type="entry name" value="Por_Secre_tail"/>
    <property type="match status" value="1"/>
</dbReference>
<dbReference type="InterPro" id="IPR005084">
    <property type="entry name" value="CBM6"/>
</dbReference>
<dbReference type="SUPFAM" id="SSF49344">
    <property type="entry name" value="CBD9-like"/>
    <property type="match status" value="1"/>
</dbReference>
<dbReference type="PROSITE" id="PS50194">
    <property type="entry name" value="FILAMIN_REPEAT"/>
    <property type="match status" value="1"/>
</dbReference>
<evidence type="ECO:0000259" key="5">
    <source>
        <dbReference type="PROSITE" id="PS50093"/>
    </source>
</evidence>
<dbReference type="InterPro" id="IPR026444">
    <property type="entry name" value="Secre_tail"/>
</dbReference>
<evidence type="ECO:0000256" key="2">
    <source>
        <dbReference type="ARBA" id="ARBA00022729"/>
    </source>
</evidence>
<dbReference type="Pfam" id="PF19081">
    <property type="entry name" value="Ig_7"/>
    <property type="match status" value="1"/>
</dbReference>
<dbReference type="GO" id="GO:0030246">
    <property type="term" value="F:carbohydrate binding"/>
    <property type="evidence" value="ECO:0007669"/>
    <property type="project" value="InterPro"/>
</dbReference>
<dbReference type="SMART" id="SM00089">
    <property type="entry name" value="PKD"/>
    <property type="match status" value="3"/>
</dbReference>
<dbReference type="Gene3D" id="2.60.40.10">
    <property type="entry name" value="Immunoglobulins"/>
    <property type="match status" value="6"/>
</dbReference>
<dbReference type="CDD" id="cd09619">
    <property type="entry name" value="CBM9_like_4"/>
    <property type="match status" value="1"/>
</dbReference>
<dbReference type="Pfam" id="PF18962">
    <property type="entry name" value="Por_Secre_tail"/>
    <property type="match status" value="1"/>
</dbReference>
<organism evidence="7 8">
    <name type="scientific">Cytophaga hutchinsonii (strain ATCC 33406 / DSM 1761 / CIP 103989 / NBRC 15051 / NCIMB 9469 / D465)</name>
    <dbReference type="NCBI Taxonomy" id="269798"/>
    <lineage>
        <taxon>Bacteria</taxon>
        <taxon>Pseudomonadati</taxon>
        <taxon>Bacteroidota</taxon>
        <taxon>Cytophagia</taxon>
        <taxon>Cytophagales</taxon>
        <taxon>Cytophagaceae</taxon>
        <taxon>Cytophaga</taxon>
    </lineage>
</organism>
<dbReference type="EMBL" id="CP000383">
    <property type="protein sequence ID" value="ABG59307.1"/>
    <property type="molecule type" value="Genomic_DNA"/>
</dbReference>
<feature type="domain" description="PKD" evidence="5">
    <location>
        <begin position="967"/>
        <end position="1043"/>
    </location>
</feature>
<dbReference type="InterPro" id="IPR044023">
    <property type="entry name" value="Ig_7"/>
</dbReference>
<keyword evidence="8" id="KW-1185">Reference proteome</keyword>
<dbReference type="Pfam" id="PF06452">
    <property type="entry name" value="CBM9_1"/>
    <property type="match status" value="1"/>
</dbReference>
<dbReference type="GO" id="GO:0016052">
    <property type="term" value="P:carbohydrate catabolic process"/>
    <property type="evidence" value="ECO:0007669"/>
    <property type="project" value="InterPro"/>
</dbReference>
<dbReference type="InterPro" id="IPR041542">
    <property type="entry name" value="GH43_C2"/>
</dbReference>
<dbReference type="Pfam" id="PF17851">
    <property type="entry name" value="GH43_C2"/>
    <property type="match status" value="1"/>
</dbReference>
<evidence type="ECO:0000313" key="8">
    <source>
        <dbReference type="Proteomes" id="UP000001822"/>
    </source>
</evidence>